<dbReference type="AlphaFoldDB" id="A0A3A1URF6"/>
<keyword evidence="5" id="KW-1185">Reference proteome</keyword>
<dbReference type="GO" id="GO:0016887">
    <property type="term" value="F:ATP hydrolysis activity"/>
    <property type="evidence" value="ECO:0007669"/>
    <property type="project" value="TreeGrafter"/>
</dbReference>
<dbReference type="PANTHER" id="PTHR43384">
    <property type="entry name" value="SEPTUM SITE-DETERMINING PROTEIN MIND HOMOLOG, CHLOROPLASTIC-RELATED"/>
    <property type="match status" value="1"/>
</dbReference>
<accession>A0A3A1URF6</accession>
<dbReference type="InterPro" id="IPR027417">
    <property type="entry name" value="P-loop_NTPase"/>
</dbReference>
<gene>
    <name evidence="4" type="ORF">D3P08_19195</name>
</gene>
<dbReference type="GO" id="GO:0051782">
    <property type="term" value="P:negative regulation of cell division"/>
    <property type="evidence" value="ECO:0007669"/>
    <property type="project" value="TreeGrafter"/>
</dbReference>
<reference evidence="4 5" key="1">
    <citation type="submission" date="2018-09" db="EMBL/GenBank/DDBJ databases">
        <title>Paenibacillus aracenensis nov. sp. isolated from a cave in southern Spain.</title>
        <authorList>
            <person name="Jurado V."/>
            <person name="Gutierrez-Patricio S."/>
            <person name="Gonzalez-Pimentel J.L."/>
            <person name="Miller A.Z."/>
            <person name="Laiz L."/>
            <person name="Saiz-Jimenez C."/>
        </authorList>
    </citation>
    <scope>NUCLEOTIDE SEQUENCE [LARGE SCALE GENOMIC DNA]</scope>
    <source>
        <strain evidence="4 5">DSM 22867</strain>
    </source>
</reference>
<dbReference type="EMBL" id="QXQA01000013">
    <property type="protein sequence ID" value="RIX50824.1"/>
    <property type="molecule type" value="Genomic_DNA"/>
</dbReference>
<evidence type="ECO:0000256" key="3">
    <source>
        <dbReference type="SAM" id="MobiDB-lite"/>
    </source>
</evidence>
<keyword evidence="2" id="KW-0067">ATP-binding</keyword>
<evidence type="ECO:0000256" key="1">
    <source>
        <dbReference type="ARBA" id="ARBA00022741"/>
    </source>
</evidence>
<evidence type="ECO:0000313" key="4">
    <source>
        <dbReference type="EMBL" id="RIX50824.1"/>
    </source>
</evidence>
<dbReference type="SUPFAM" id="SSF52540">
    <property type="entry name" value="P-loop containing nucleoside triphosphate hydrolases"/>
    <property type="match status" value="1"/>
</dbReference>
<proteinExistence type="predicted"/>
<dbReference type="GO" id="GO:0009898">
    <property type="term" value="C:cytoplasmic side of plasma membrane"/>
    <property type="evidence" value="ECO:0007669"/>
    <property type="project" value="TreeGrafter"/>
</dbReference>
<dbReference type="GO" id="GO:0005829">
    <property type="term" value="C:cytosol"/>
    <property type="evidence" value="ECO:0007669"/>
    <property type="project" value="TreeGrafter"/>
</dbReference>
<name>A0A3A1URF6_9BACL</name>
<feature type="compositionally biased region" description="Basic and acidic residues" evidence="3">
    <location>
        <begin position="182"/>
        <end position="203"/>
    </location>
</feature>
<dbReference type="PANTHER" id="PTHR43384:SF6">
    <property type="entry name" value="SEPTUM SITE-DETERMINING PROTEIN MIND HOMOLOG, CHLOROPLASTIC"/>
    <property type="match status" value="1"/>
</dbReference>
<dbReference type="InterPro" id="IPR050625">
    <property type="entry name" value="ParA/MinD_ATPase"/>
</dbReference>
<feature type="compositionally biased region" description="Polar residues" evidence="3">
    <location>
        <begin position="166"/>
        <end position="180"/>
    </location>
</feature>
<evidence type="ECO:0000313" key="5">
    <source>
        <dbReference type="Proteomes" id="UP000266482"/>
    </source>
</evidence>
<dbReference type="Gene3D" id="3.40.50.300">
    <property type="entry name" value="P-loop containing nucleotide triphosphate hydrolases"/>
    <property type="match status" value="1"/>
</dbReference>
<dbReference type="Proteomes" id="UP000266482">
    <property type="component" value="Unassembled WGS sequence"/>
</dbReference>
<evidence type="ECO:0000256" key="2">
    <source>
        <dbReference type="ARBA" id="ARBA00022840"/>
    </source>
</evidence>
<comment type="caution">
    <text evidence="4">The sequence shown here is derived from an EMBL/GenBank/DDBJ whole genome shotgun (WGS) entry which is preliminary data.</text>
</comment>
<dbReference type="OrthoDB" id="2663226at2"/>
<feature type="region of interest" description="Disordered" evidence="3">
    <location>
        <begin position="143"/>
        <end position="203"/>
    </location>
</feature>
<dbReference type="GO" id="GO:0005524">
    <property type="term" value="F:ATP binding"/>
    <property type="evidence" value="ECO:0007669"/>
    <property type="project" value="UniProtKB-KW"/>
</dbReference>
<keyword evidence="1" id="KW-0547">Nucleotide-binding</keyword>
<organism evidence="4 5">
    <name type="scientific">Paenibacillus nanensis</name>
    <dbReference type="NCBI Taxonomy" id="393251"/>
    <lineage>
        <taxon>Bacteria</taxon>
        <taxon>Bacillati</taxon>
        <taxon>Bacillota</taxon>
        <taxon>Bacilli</taxon>
        <taxon>Bacillales</taxon>
        <taxon>Paenibacillaceae</taxon>
        <taxon>Paenibacillus</taxon>
    </lineage>
</organism>
<sequence>MRLINHKGGRMGILLVSGNMYEIISAYELPKVNFYNTSTLMLEDTAAYLDTVPRAYEAVVIMDDALSSRHDQNVSRLSELLQKLTPIRGESPVPVVLLTRDLQWKKECSGLTAQYPNLHLELHPYARPTVSLIQELLRRYSRRQPPSPSSWFRQTTGKAEAPRPSATETQQDAQAASSKKPSFLDRLRSKPKAESKRTATDSMDKAFERVSRGMSRVVAMTGHRGSGVTSSLVNVASEASKRGLSVMMIDLDIDYRTTNLYFNRFHEQTQRDEAMNASLIRTLARPQDHMITACHLKDELWLTSLGYSFQDRLLFGQYVNAGKLISLLSVLRSRFNLILIDMPMNVLGSFQEALIHIDTVGLCASNNIYSVITTLRNMEAALDKESIAYLNAKSKLLVTRYNDRSRFQNELFTPETVSKVMTSGLLDTFMYEVKVAGYVPYTEQFDAQIESDLPIVFSSRDHEQAYGNILLRLMEGTK</sequence>
<protein>
    <submittedName>
        <fullName evidence="4">Uncharacterized protein</fullName>
    </submittedName>
</protein>